<evidence type="ECO:0000259" key="1">
    <source>
        <dbReference type="Pfam" id="PF04069"/>
    </source>
</evidence>
<protein>
    <recommendedName>
        <fullName evidence="1">ABC-type glycine betaine transport system substrate-binding domain-containing protein</fullName>
    </recommendedName>
</protein>
<dbReference type="GO" id="GO:0022857">
    <property type="term" value="F:transmembrane transporter activity"/>
    <property type="evidence" value="ECO:0007669"/>
    <property type="project" value="InterPro"/>
</dbReference>
<feature type="domain" description="ABC-type glycine betaine transport system substrate-binding" evidence="1">
    <location>
        <begin position="28"/>
        <end position="284"/>
    </location>
</feature>
<comment type="caution">
    <text evidence="2">The sequence shown here is derived from an EMBL/GenBank/DDBJ whole genome shotgun (WGS) entry which is preliminary data.</text>
</comment>
<name>A0A0R2HLP4_9FIRM</name>
<organism evidence="2 3">
    <name type="scientific">Kandleria vitulina DSM 20405</name>
    <dbReference type="NCBI Taxonomy" id="1410657"/>
    <lineage>
        <taxon>Bacteria</taxon>
        <taxon>Bacillati</taxon>
        <taxon>Bacillota</taxon>
        <taxon>Erysipelotrichia</taxon>
        <taxon>Erysipelotrichales</taxon>
        <taxon>Coprobacillaceae</taxon>
        <taxon>Kandleria</taxon>
    </lineage>
</organism>
<dbReference type="InterPro" id="IPR007210">
    <property type="entry name" value="ABC_Gly_betaine_transp_sub-bd"/>
</dbReference>
<evidence type="ECO:0000313" key="2">
    <source>
        <dbReference type="EMBL" id="KRN50205.1"/>
    </source>
</evidence>
<dbReference type="Proteomes" id="UP000051841">
    <property type="component" value="Unassembled WGS sequence"/>
</dbReference>
<reference evidence="2 3" key="1">
    <citation type="journal article" date="2015" name="Genome Announc.">
        <title>Expanding the biotechnology potential of lactobacilli through comparative genomics of 213 strains and associated genera.</title>
        <authorList>
            <person name="Sun Z."/>
            <person name="Harris H.M."/>
            <person name="McCann A."/>
            <person name="Guo C."/>
            <person name="Argimon S."/>
            <person name="Zhang W."/>
            <person name="Yang X."/>
            <person name="Jeffery I.B."/>
            <person name="Cooney J.C."/>
            <person name="Kagawa T.F."/>
            <person name="Liu W."/>
            <person name="Song Y."/>
            <person name="Salvetti E."/>
            <person name="Wrobel A."/>
            <person name="Rasinkangas P."/>
            <person name="Parkhill J."/>
            <person name="Rea M.C."/>
            <person name="O'Sullivan O."/>
            <person name="Ritari J."/>
            <person name="Douillard F.P."/>
            <person name="Paul Ross R."/>
            <person name="Yang R."/>
            <person name="Briner A.E."/>
            <person name="Felis G.E."/>
            <person name="de Vos W.M."/>
            <person name="Barrangou R."/>
            <person name="Klaenhammer T.R."/>
            <person name="Caufield P.W."/>
            <person name="Cui Y."/>
            <person name="Zhang H."/>
            <person name="O'Toole P.W."/>
        </authorList>
    </citation>
    <scope>NUCLEOTIDE SEQUENCE [LARGE SCALE GENOMIC DNA]</scope>
    <source>
        <strain evidence="2 3">DSM 20405</strain>
    </source>
</reference>
<sequence>MRKISIILLCFCLIGCTSSIKNQHKGNIVIGATSNDDALVAQLLSDQLEKVGYNVERIYGLSSREIINKINNNEINIAINGLENISKELNVSSNASDINSLYELNQKKINKSYKINLNSFTKANRKISFVMVKKNAKKFNVSKLSDLKKVSIKLNVGCDSINLDKFNEICKVYDIRKWDNESIVSYKKRYRKLLENKLDIVLGSSNESPIKTSRYVVLKDDKNLISSNPCVMLSNNEYIKKHNEILKYWNTLRKDITDKKLSELNNKMNSTGLSIEDMSLDYLNKND</sequence>
<keyword evidence="3" id="KW-1185">Reference proteome</keyword>
<dbReference type="Gene3D" id="3.40.190.120">
    <property type="entry name" value="Osmoprotection protein (prox), domain 2"/>
    <property type="match status" value="1"/>
</dbReference>
<gene>
    <name evidence="2" type="ORF">IV49_GL000334</name>
</gene>
<dbReference type="PATRIC" id="fig|1410657.5.peg.355"/>
<proteinExistence type="predicted"/>
<accession>A0A0R2HLP4</accession>
<dbReference type="SUPFAM" id="SSF53850">
    <property type="entry name" value="Periplasmic binding protein-like II"/>
    <property type="match status" value="1"/>
</dbReference>
<dbReference type="AlphaFoldDB" id="A0A0R2HLP4"/>
<dbReference type="EMBL" id="JQBL01000012">
    <property type="protein sequence ID" value="KRN50205.1"/>
    <property type="molecule type" value="Genomic_DNA"/>
</dbReference>
<dbReference type="RefSeq" id="WP_031589174.1">
    <property type="nucleotide sequence ID" value="NZ_JNKN01000013.1"/>
</dbReference>
<dbReference type="GO" id="GO:0043190">
    <property type="term" value="C:ATP-binding cassette (ABC) transporter complex"/>
    <property type="evidence" value="ECO:0007669"/>
    <property type="project" value="InterPro"/>
</dbReference>
<dbReference type="Gene3D" id="3.40.190.10">
    <property type="entry name" value="Periplasmic binding protein-like II"/>
    <property type="match status" value="1"/>
</dbReference>
<dbReference type="Pfam" id="PF04069">
    <property type="entry name" value="OpuAC"/>
    <property type="match status" value="1"/>
</dbReference>
<evidence type="ECO:0000313" key="3">
    <source>
        <dbReference type="Proteomes" id="UP000051841"/>
    </source>
</evidence>